<evidence type="ECO:0000313" key="4">
    <source>
        <dbReference type="EMBL" id="CAB3263984.1"/>
    </source>
</evidence>
<name>A0A6F9DKL6_9ASCI</name>
<dbReference type="InterPro" id="IPR036838">
    <property type="entry name" value="Ribosomal_uS10_dom_sf"/>
</dbReference>
<dbReference type="SUPFAM" id="SSF54999">
    <property type="entry name" value="Ribosomal protein S10"/>
    <property type="match status" value="1"/>
</dbReference>
<keyword evidence="1 4" id="KW-0689">Ribosomal protein</keyword>
<evidence type="ECO:0000259" key="3">
    <source>
        <dbReference type="Pfam" id="PF00338"/>
    </source>
</evidence>
<dbReference type="EMBL" id="LR788122">
    <property type="protein sequence ID" value="CAB3263984.1"/>
    <property type="molecule type" value="mRNA"/>
</dbReference>
<dbReference type="PANTHER" id="PTHR13473">
    <property type="entry name" value="MITOCHONDRIAL RIBOSOMAL PROTEIN L48"/>
    <property type="match status" value="1"/>
</dbReference>
<accession>A0A6F9DKL6</accession>
<sequence length="210" mass="24294">MSSSALCRCVFMKLFEKSSGSLKTHRVLSNSFVRHFRNRPTAGIGRTYGLTGVESSRHLKRKKEVKNALLQENISCYDTLKFKITGYDIVLVESFTKIVHHLLQQLNYKIDELYAEPTFEQHIKNMKTSLTANVDDLPTVYSLSYHTRVIKITDLPTHAKPVLIHMMMYFVPQSVTFEISPFVEADEEKRHKKRVALQKAMEELKMIQKA</sequence>
<dbReference type="GO" id="GO:0005761">
    <property type="term" value="C:mitochondrial ribosome"/>
    <property type="evidence" value="ECO:0007669"/>
    <property type="project" value="InterPro"/>
</dbReference>
<dbReference type="InterPro" id="IPR027486">
    <property type="entry name" value="Ribosomal_uS10_dom"/>
</dbReference>
<evidence type="ECO:0000256" key="1">
    <source>
        <dbReference type="ARBA" id="ARBA00022980"/>
    </source>
</evidence>
<evidence type="ECO:0000256" key="2">
    <source>
        <dbReference type="ARBA" id="ARBA00023274"/>
    </source>
</evidence>
<proteinExistence type="evidence at transcript level"/>
<dbReference type="Pfam" id="PF00338">
    <property type="entry name" value="Ribosomal_S10"/>
    <property type="match status" value="1"/>
</dbReference>
<reference evidence="4" key="1">
    <citation type="submission" date="2020-04" db="EMBL/GenBank/DDBJ databases">
        <authorList>
            <person name="Neveu A P."/>
        </authorList>
    </citation>
    <scope>NUCLEOTIDE SEQUENCE</scope>
    <source>
        <tissue evidence="4">Whole embryo</tissue>
    </source>
</reference>
<dbReference type="AlphaFoldDB" id="A0A6F9DKL6"/>
<feature type="domain" description="Small ribosomal subunit protein uS10" evidence="3">
    <location>
        <begin position="82"/>
        <end position="179"/>
    </location>
</feature>
<gene>
    <name evidence="4" type="primary">Mrpl48</name>
</gene>
<organism evidence="4">
    <name type="scientific">Phallusia mammillata</name>
    <dbReference type="NCBI Taxonomy" id="59560"/>
    <lineage>
        <taxon>Eukaryota</taxon>
        <taxon>Metazoa</taxon>
        <taxon>Chordata</taxon>
        <taxon>Tunicata</taxon>
        <taxon>Ascidiacea</taxon>
        <taxon>Phlebobranchia</taxon>
        <taxon>Ascidiidae</taxon>
        <taxon>Phallusia</taxon>
    </lineage>
</organism>
<protein>
    <submittedName>
        <fullName evidence="4">39S ribosomal protein L48, mitochondrial-like</fullName>
    </submittedName>
</protein>
<dbReference type="PANTHER" id="PTHR13473:SF0">
    <property type="entry name" value="LARGE RIBOSOMAL SUBUNIT PROTEIN ML48"/>
    <property type="match status" value="1"/>
</dbReference>
<dbReference type="InterPro" id="IPR027487">
    <property type="entry name" value="Ribosomal_mL48"/>
</dbReference>
<dbReference type="GO" id="GO:1990904">
    <property type="term" value="C:ribonucleoprotein complex"/>
    <property type="evidence" value="ECO:0007669"/>
    <property type="project" value="UniProtKB-KW"/>
</dbReference>
<keyword evidence="2" id="KW-0687">Ribonucleoprotein</keyword>